<feature type="region of interest" description="Disordered" evidence="1">
    <location>
        <begin position="46"/>
        <end position="65"/>
    </location>
</feature>
<protein>
    <recommendedName>
        <fullName evidence="4">Arc family DNA-binding protein</fullName>
    </recommendedName>
</protein>
<proteinExistence type="predicted"/>
<dbReference type="InterPro" id="IPR013321">
    <property type="entry name" value="Arc_rbn_hlx_hlx"/>
</dbReference>
<dbReference type="Proteomes" id="UP001266807">
    <property type="component" value="Unassembled WGS sequence"/>
</dbReference>
<feature type="compositionally biased region" description="Basic and acidic residues" evidence="1">
    <location>
        <begin position="52"/>
        <end position="65"/>
    </location>
</feature>
<dbReference type="RefSeq" id="WP_068939946.1">
    <property type="nucleotide sequence ID" value="NZ_JAVDUG010000002.1"/>
</dbReference>
<accession>A0ABU1QDN3</accession>
<evidence type="ECO:0000256" key="1">
    <source>
        <dbReference type="SAM" id="MobiDB-lite"/>
    </source>
</evidence>
<gene>
    <name evidence="2" type="ORF">J2W98_002013</name>
</gene>
<evidence type="ECO:0000313" key="2">
    <source>
        <dbReference type="EMBL" id="MDR6777751.1"/>
    </source>
</evidence>
<reference evidence="2 3" key="1">
    <citation type="submission" date="2023-07" db="EMBL/GenBank/DDBJ databases">
        <title>Sorghum-associated microbial communities from plants grown in Nebraska, USA.</title>
        <authorList>
            <person name="Schachtman D."/>
        </authorList>
    </citation>
    <scope>NUCLEOTIDE SEQUENCE [LARGE SCALE GENOMIC DNA]</scope>
    <source>
        <strain evidence="2 3">BE143</strain>
    </source>
</reference>
<dbReference type="InterPro" id="IPR010985">
    <property type="entry name" value="Ribbon_hlx_hlx"/>
</dbReference>
<dbReference type="SUPFAM" id="SSF47598">
    <property type="entry name" value="Ribbon-helix-helix"/>
    <property type="match status" value="1"/>
</dbReference>
<evidence type="ECO:0000313" key="3">
    <source>
        <dbReference type="Proteomes" id="UP001266807"/>
    </source>
</evidence>
<comment type="caution">
    <text evidence="2">The sequence shown here is derived from an EMBL/GenBank/DDBJ whole genome shotgun (WGS) entry which is preliminary data.</text>
</comment>
<dbReference type="EMBL" id="JAVDUG010000002">
    <property type="protein sequence ID" value="MDR6777751.1"/>
    <property type="molecule type" value="Genomic_DNA"/>
</dbReference>
<dbReference type="Gene3D" id="1.10.1220.10">
    <property type="entry name" value="Met repressor-like"/>
    <property type="match status" value="1"/>
</dbReference>
<evidence type="ECO:0008006" key="4">
    <source>
        <dbReference type="Google" id="ProtNLM"/>
    </source>
</evidence>
<name>A0ABU1QDN3_9BACL</name>
<organism evidence="2 3">
    <name type="scientific">Paenibacillus peoriae</name>
    <dbReference type="NCBI Taxonomy" id="59893"/>
    <lineage>
        <taxon>Bacteria</taxon>
        <taxon>Bacillati</taxon>
        <taxon>Bacillota</taxon>
        <taxon>Bacilli</taxon>
        <taxon>Bacillales</taxon>
        <taxon>Paenibacillaceae</taxon>
        <taxon>Paenibacillus</taxon>
    </lineage>
</organism>
<sequence length="65" mass="7847">MTTNKKAFTLRLKPENFEKIKYIADKNKRSIAKQIEYVLEQHIEEFEEKEEKEEKDKKGDSITQE</sequence>
<keyword evidence="3" id="KW-1185">Reference proteome</keyword>